<sequence length="183" mass="18726">MRRALPLMLIVAFAALMALCAQINVPMAPVPMTMQTFAVLLTGAVLGPWRGTASVLLYLAAAALGLPILSDGASGVEPFAGPTAGYLFAFPVAAALVGAMFDRARNPVVEFGLMIAAHILILTMGAGWLAISIGLTDALAYGATPFLIGMIVKSVLVVAVMKFLPFRGGGPRSGGGAPATRTI</sequence>
<feature type="transmembrane region" description="Helical" evidence="3">
    <location>
        <begin position="79"/>
        <end position="101"/>
    </location>
</feature>
<comment type="caution">
    <text evidence="4">The sequence shown here is derived from an EMBL/GenBank/DDBJ whole genome shotgun (WGS) entry which is preliminary data.</text>
</comment>
<evidence type="ECO:0000256" key="3">
    <source>
        <dbReference type="SAM" id="Phobius"/>
    </source>
</evidence>
<comment type="subcellular location">
    <subcellularLocation>
        <location evidence="2">Cell membrane</location>
        <topology evidence="2">Multi-pass membrane protein</topology>
    </subcellularLocation>
</comment>
<dbReference type="EMBL" id="BAAAGA010000008">
    <property type="protein sequence ID" value="GAA0629697.1"/>
    <property type="molecule type" value="Genomic_DNA"/>
</dbReference>
<keyword evidence="5" id="KW-1185">Reference proteome</keyword>
<keyword evidence="2" id="KW-1003">Cell membrane</keyword>
<evidence type="ECO:0000313" key="4">
    <source>
        <dbReference type="EMBL" id="GAA0629697.1"/>
    </source>
</evidence>
<gene>
    <name evidence="4" type="ORF">GCM10009422_28990</name>
</gene>
<dbReference type="Gene3D" id="1.10.1760.20">
    <property type="match status" value="1"/>
</dbReference>
<dbReference type="RefSeq" id="WP_343794715.1">
    <property type="nucleotide sequence ID" value="NZ_BAAAGA010000008.1"/>
</dbReference>
<feature type="transmembrane region" description="Helical" evidence="3">
    <location>
        <begin position="139"/>
        <end position="164"/>
    </location>
</feature>
<reference evidence="4 5" key="1">
    <citation type="journal article" date="2019" name="Int. J. Syst. Evol. Microbiol.">
        <title>The Global Catalogue of Microorganisms (GCM) 10K type strain sequencing project: providing services to taxonomists for standard genome sequencing and annotation.</title>
        <authorList>
            <consortium name="The Broad Institute Genomics Platform"/>
            <consortium name="The Broad Institute Genome Sequencing Center for Infectious Disease"/>
            <person name="Wu L."/>
            <person name="Ma J."/>
        </authorList>
    </citation>
    <scope>NUCLEOTIDE SEQUENCE [LARGE SCALE GENOMIC DNA]</scope>
    <source>
        <strain evidence="4 5">JCM 12928</strain>
    </source>
</reference>
<organism evidence="4 5">
    <name type="scientific">Brevundimonas kwangchunensis</name>
    <dbReference type="NCBI Taxonomy" id="322163"/>
    <lineage>
        <taxon>Bacteria</taxon>
        <taxon>Pseudomonadati</taxon>
        <taxon>Pseudomonadota</taxon>
        <taxon>Alphaproteobacteria</taxon>
        <taxon>Caulobacterales</taxon>
        <taxon>Caulobacteraceae</taxon>
        <taxon>Brevundimonas</taxon>
    </lineage>
</organism>
<name>A0ABN1H5P7_9CAUL</name>
<comment type="similarity">
    <text evidence="1 2">Belongs to the BioY family.</text>
</comment>
<proteinExistence type="inferred from homology"/>
<dbReference type="PIRSF" id="PIRSF016661">
    <property type="entry name" value="BioY"/>
    <property type="match status" value="1"/>
</dbReference>
<dbReference type="PANTHER" id="PTHR34295">
    <property type="entry name" value="BIOTIN TRANSPORTER BIOY"/>
    <property type="match status" value="1"/>
</dbReference>
<dbReference type="Pfam" id="PF02632">
    <property type="entry name" value="BioY"/>
    <property type="match status" value="1"/>
</dbReference>
<dbReference type="PANTHER" id="PTHR34295:SF1">
    <property type="entry name" value="BIOTIN TRANSPORTER BIOY"/>
    <property type="match status" value="1"/>
</dbReference>
<feature type="transmembrane region" description="Helical" evidence="3">
    <location>
        <begin position="113"/>
        <end position="133"/>
    </location>
</feature>
<evidence type="ECO:0000256" key="1">
    <source>
        <dbReference type="ARBA" id="ARBA00010692"/>
    </source>
</evidence>
<protein>
    <recommendedName>
        <fullName evidence="2">Biotin transporter</fullName>
    </recommendedName>
</protein>
<accession>A0ABN1H5P7</accession>
<dbReference type="InterPro" id="IPR003784">
    <property type="entry name" value="BioY"/>
</dbReference>
<keyword evidence="3" id="KW-1133">Transmembrane helix</keyword>
<keyword evidence="2" id="KW-0813">Transport</keyword>
<evidence type="ECO:0000256" key="2">
    <source>
        <dbReference type="PIRNR" id="PIRNR016661"/>
    </source>
</evidence>
<dbReference type="Proteomes" id="UP001501352">
    <property type="component" value="Unassembled WGS sequence"/>
</dbReference>
<keyword evidence="3" id="KW-0812">Transmembrane</keyword>
<keyword evidence="2 3" id="KW-0472">Membrane</keyword>
<evidence type="ECO:0000313" key="5">
    <source>
        <dbReference type="Proteomes" id="UP001501352"/>
    </source>
</evidence>